<sequence length="43" mass="4714">MVRVGETRDGGSVDHRMGAADCWNAVMDETQNMVRKCNAFIAA</sequence>
<proteinExistence type="predicted"/>
<reference evidence="1 2" key="1">
    <citation type="submission" date="2017-05" db="EMBL/GenBank/DDBJ databases">
        <authorList>
            <person name="Song R."/>
            <person name="Chenine A.L."/>
            <person name="Ruprecht R.M."/>
        </authorList>
    </citation>
    <scope>NUCLEOTIDE SEQUENCE [LARGE SCALE GENOMIC DNA]</scope>
    <source>
        <strain evidence="1 2">CECT 8898</strain>
    </source>
</reference>
<dbReference type="EMBL" id="FXYF01000013">
    <property type="protein sequence ID" value="SMX48528.1"/>
    <property type="molecule type" value="Genomic_DNA"/>
</dbReference>
<dbReference type="Proteomes" id="UP000207598">
    <property type="component" value="Unassembled WGS sequence"/>
</dbReference>
<evidence type="ECO:0000313" key="1">
    <source>
        <dbReference type="EMBL" id="SMX48528.1"/>
    </source>
</evidence>
<organism evidence="1 2">
    <name type="scientific">Maliponia aquimaris</name>
    <dbReference type="NCBI Taxonomy" id="1673631"/>
    <lineage>
        <taxon>Bacteria</taxon>
        <taxon>Pseudomonadati</taxon>
        <taxon>Pseudomonadota</taxon>
        <taxon>Alphaproteobacteria</taxon>
        <taxon>Rhodobacterales</taxon>
        <taxon>Paracoccaceae</taxon>
        <taxon>Maliponia</taxon>
    </lineage>
</organism>
<accession>A0A238L0S4</accession>
<evidence type="ECO:0000313" key="2">
    <source>
        <dbReference type="Proteomes" id="UP000207598"/>
    </source>
</evidence>
<protein>
    <submittedName>
        <fullName evidence="1">Uncharacterized protein</fullName>
    </submittedName>
</protein>
<dbReference type="AlphaFoldDB" id="A0A238L0S4"/>
<name>A0A238L0S4_9RHOB</name>
<keyword evidence="2" id="KW-1185">Reference proteome</keyword>
<gene>
    <name evidence="1" type="ORF">MAA8898_03978</name>
</gene>